<keyword evidence="4" id="KW-1185">Reference proteome</keyword>
<dbReference type="OrthoDB" id="5579595at2"/>
<evidence type="ECO:0000259" key="2">
    <source>
        <dbReference type="Pfam" id="PF12486"/>
    </source>
</evidence>
<dbReference type="RefSeq" id="WP_120134834.1">
    <property type="nucleotide sequence ID" value="NZ_RAHH01000035.1"/>
</dbReference>
<reference evidence="3 4" key="1">
    <citation type="submission" date="2018-09" db="EMBL/GenBank/DDBJ databases">
        <authorList>
            <person name="Le Fleche-Mateos A."/>
        </authorList>
    </citation>
    <scope>NUCLEOTIDE SEQUENCE [LARGE SCALE GENOMIC DNA]</scope>
    <source>
        <strain evidence="3 4">DSM 27399</strain>
    </source>
</reference>
<dbReference type="Proteomes" id="UP000284908">
    <property type="component" value="Unassembled WGS sequence"/>
</dbReference>
<organism evidence="3 4">
    <name type="scientific">Rahnella woolbedingensis</name>
    <dbReference type="NCBI Taxonomy" id="1510574"/>
    <lineage>
        <taxon>Bacteria</taxon>
        <taxon>Pseudomonadati</taxon>
        <taxon>Pseudomonadota</taxon>
        <taxon>Gammaproteobacteria</taxon>
        <taxon>Enterobacterales</taxon>
        <taxon>Yersiniaceae</taxon>
        <taxon>Rahnella</taxon>
    </lineage>
</organism>
<gene>
    <name evidence="3" type="ORF">D6C13_22095</name>
</gene>
<dbReference type="EMBL" id="RAHH01000035">
    <property type="protein sequence ID" value="RJT37361.1"/>
    <property type="molecule type" value="Genomic_DNA"/>
</dbReference>
<feature type="domain" description="ImpA C-terminal" evidence="2">
    <location>
        <begin position="302"/>
        <end position="444"/>
    </location>
</feature>
<dbReference type="InterPro" id="IPR021069">
    <property type="entry name" value="ImpA_C"/>
</dbReference>
<dbReference type="Pfam" id="PF06812">
    <property type="entry name" value="ImpA_N"/>
    <property type="match status" value="1"/>
</dbReference>
<evidence type="ECO:0000259" key="1">
    <source>
        <dbReference type="Pfam" id="PF06812"/>
    </source>
</evidence>
<comment type="caution">
    <text evidence="3">The sequence shown here is derived from an EMBL/GenBank/DDBJ whole genome shotgun (WGS) entry which is preliminary data.</text>
</comment>
<accession>A0A419N334</accession>
<feature type="domain" description="ImpA N-terminal" evidence="1">
    <location>
        <begin position="11"/>
        <end position="111"/>
    </location>
</feature>
<dbReference type="AlphaFoldDB" id="A0A419N334"/>
<dbReference type="Pfam" id="PF12486">
    <property type="entry name" value="VasL"/>
    <property type="match status" value="1"/>
</dbReference>
<name>A0A419N334_9GAMM</name>
<evidence type="ECO:0000313" key="3">
    <source>
        <dbReference type="EMBL" id="RJT37361.1"/>
    </source>
</evidence>
<sequence length="461" mass="50870">MYDAKPRPIRTGSDPRALPDFAALRDEMGKLTHPARPDMSWSQVESLALSLFEHNGVELQTTAWYTLARSHLASVAGMNEGLAILNALASHQWALMWPQQNHARAEILSGLSLRLQKVFRTFSLHYADLADLYQSEKLLNTLNDTLSRQELKQACQLDALSRQIHLALTRLENSSPQEQAISAVALPPQALAAPASADPVSQLVYVIRPEPEINVDVVHETLPPRLPQKKWPTFMAGAFSALVIGGITLWGWQYTHREDHAAQALAASVTSLPTLLTAEQAGALRQSAGINQQAAGWIKQASAQLDILAALPPDWAQAHGNQLFAQAQSLWPENPAVIPLKTRWQQQVSINALPENVLTGWHEGMQQLQILTDKLNALDGQKDKYITVSELKSAVFSMTNSFRQTVPVEEQLRLLTDASPTKPLQPAQVQQVEQHLNTLITQLVQKKQQGVRAANSPLSEP</sequence>
<dbReference type="PANTHER" id="PTHR37024:SF5">
    <property type="entry name" value="IMPA N-TERMINAL DOMAIN-CONTAINING PROTEIN"/>
    <property type="match status" value="1"/>
</dbReference>
<dbReference type="PANTHER" id="PTHR37024">
    <property type="entry name" value="TYPE VI SECRETION SYSTEM DUF2094 AND IMPA-RELATED DOMAIN PROTEIN"/>
    <property type="match status" value="1"/>
</dbReference>
<protein>
    <recommendedName>
        <fullName evidence="5">ImpA domain-containing protein</fullName>
    </recommendedName>
</protein>
<evidence type="ECO:0008006" key="5">
    <source>
        <dbReference type="Google" id="ProtNLM"/>
    </source>
</evidence>
<dbReference type="InterPro" id="IPR010657">
    <property type="entry name" value="ImpA_N"/>
</dbReference>
<evidence type="ECO:0000313" key="4">
    <source>
        <dbReference type="Proteomes" id="UP000284908"/>
    </source>
</evidence>
<proteinExistence type="predicted"/>